<proteinExistence type="inferred from homology"/>
<dbReference type="Proteomes" id="UP001154420">
    <property type="component" value="Unassembled WGS sequence"/>
</dbReference>
<sequence length="319" mass="35963">MDDGVLGTHLIYGYWQEWGIAMNIREMRNKKQKIGIYLLVMIPFIYFIYVMIVPLGTSVYYSLTKWKGIGEAQFVGLSNYATLLKTGDFWLVTKNTLFLSLACTIGQVGIALLIAFLMTIRRLKLKAFHRAVIFFPVVMAPIVVGYVWRFIYNSNYGLLNAFLRAIGREDWIRFWLDDQSIVLKVVSIPVIWQYIGLYMVILMSAISAIPQEVFECAEIDGATGVKKSIYITLPMVWDTLKICIILCAGGTMKIYDHLVALTNGGPGRATESLAMYSYEYTFKFGNFGMGATIAVSILVLALLISALVQILMGRRNKGE</sequence>
<evidence type="ECO:0000259" key="8">
    <source>
        <dbReference type="PROSITE" id="PS50928"/>
    </source>
</evidence>
<dbReference type="InterPro" id="IPR051393">
    <property type="entry name" value="ABC_transporter_permease"/>
</dbReference>
<dbReference type="GO" id="GO:0005886">
    <property type="term" value="C:plasma membrane"/>
    <property type="evidence" value="ECO:0007669"/>
    <property type="project" value="UniProtKB-SubCell"/>
</dbReference>
<reference evidence="9" key="1">
    <citation type="submission" date="2018-09" db="EMBL/GenBank/DDBJ databases">
        <title>Murine metabolic-syndrome-specific gut microbial biobank.</title>
        <authorList>
            <person name="Liu C."/>
        </authorList>
    </citation>
    <scope>NUCLEOTIDE SEQUENCE</scope>
    <source>
        <strain evidence="9">D42-62</strain>
    </source>
</reference>
<gene>
    <name evidence="9" type="ORF">D5281_05395</name>
</gene>
<feature type="transmembrane region" description="Helical" evidence="7">
    <location>
        <begin position="229"/>
        <end position="252"/>
    </location>
</feature>
<accession>A0A9X5GRC5</accession>
<dbReference type="Pfam" id="PF00528">
    <property type="entry name" value="BPD_transp_1"/>
    <property type="match status" value="1"/>
</dbReference>
<dbReference type="InterPro" id="IPR000515">
    <property type="entry name" value="MetI-like"/>
</dbReference>
<comment type="subcellular location">
    <subcellularLocation>
        <location evidence="1 7">Cell membrane</location>
        <topology evidence="1 7">Multi-pass membrane protein</topology>
    </subcellularLocation>
</comment>
<keyword evidence="3" id="KW-1003">Cell membrane</keyword>
<keyword evidence="10" id="KW-1185">Reference proteome</keyword>
<feature type="transmembrane region" description="Helical" evidence="7">
    <location>
        <begin position="191"/>
        <end position="209"/>
    </location>
</feature>
<keyword evidence="2 7" id="KW-0813">Transport</keyword>
<dbReference type="CDD" id="cd06261">
    <property type="entry name" value="TM_PBP2"/>
    <property type="match status" value="1"/>
</dbReference>
<dbReference type="PROSITE" id="PS50928">
    <property type="entry name" value="ABC_TM1"/>
    <property type="match status" value="1"/>
</dbReference>
<evidence type="ECO:0000256" key="7">
    <source>
        <dbReference type="RuleBase" id="RU363032"/>
    </source>
</evidence>
<name>A0A9X5GRC5_9FIRM</name>
<evidence type="ECO:0000256" key="2">
    <source>
        <dbReference type="ARBA" id="ARBA00022448"/>
    </source>
</evidence>
<dbReference type="PANTHER" id="PTHR30193:SF37">
    <property type="entry name" value="INNER MEMBRANE ABC TRANSPORTER PERMEASE PROTEIN YCJO"/>
    <property type="match status" value="1"/>
</dbReference>
<dbReference type="Gene3D" id="1.10.3720.10">
    <property type="entry name" value="MetI-like"/>
    <property type="match status" value="1"/>
</dbReference>
<evidence type="ECO:0000313" key="10">
    <source>
        <dbReference type="Proteomes" id="UP001154420"/>
    </source>
</evidence>
<protein>
    <submittedName>
        <fullName evidence="9">Sugar ABC transporter permease</fullName>
    </submittedName>
</protein>
<comment type="similarity">
    <text evidence="7">Belongs to the binding-protein-dependent transport system permease family.</text>
</comment>
<feature type="transmembrane region" description="Helical" evidence="7">
    <location>
        <begin position="34"/>
        <end position="56"/>
    </location>
</feature>
<dbReference type="EMBL" id="QZDT01000005">
    <property type="protein sequence ID" value="NBJ92036.1"/>
    <property type="molecule type" value="Genomic_DNA"/>
</dbReference>
<dbReference type="SUPFAM" id="SSF161098">
    <property type="entry name" value="MetI-like"/>
    <property type="match status" value="1"/>
</dbReference>
<keyword evidence="6 7" id="KW-0472">Membrane</keyword>
<keyword evidence="4 7" id="KW-0812">Transmembrane</keyword>
<evidence type="ECO:0000313" key="9">
    <source>
        <dbReference type="EMBL" id="NBJ92036.1"/>
    </source>
</evidence>
<evidence type="ECO:0000256" key="6">
    <source>
        <dbReference type="ARBA" id="ARBA00023136"/>
    </source>
</evidence>
<evidence type="ECO:0000256" key="3">
    <source>
        <dbReference type="ARBA" id="ARBA00022475"/>
    </source>
</evidence>
<keyword evidence="5 7" id="KW-1133">Transmembrane helix</keyword>
<feature type="domain" description="ABC transmembrane type-1" evidence="8">
    <location>
        <begin position="93"/>
        <end position="308"/>
    </location>
</feature>
<feature type="transmembrane region" description="Helical" evidence="7">
    <location>
        <begin position="97"/>
        <end position="120"/>
    </location>
</feature>
<evidence type="ECO:0000256" key="5">
    <source>
        <dbReference type="ARBA" id="ARBA00022989"/>
    </source>
</evidence>
<dbReference type="InterPro" id="IPR035906">
    <property type="entry name" value="MetI-like_sf"/>
</dbReference>
<feature type="transmembrane region" description="Helical" evidence="7">
    <location>
        <begin position="132"/>
        <end position="151"/>
    </location>
</feature>
<dbReference type="AlphaFoldDB" id="A0A9X5GRC5"/>
<evidence type="ECO:0000256" key="4">
    <source>
        <dbReference type="ARBA" id="ARBA00022692"/>
    </source>
</evidence>
<organism evidence="9 10">
    <name type="scientific">Parablautia muri</name>
    <dbReference type="NCBI Taxonomy" id="2320879"/>
    <lineage>
        <taxon>Bacteria</taxon>
        <taxon>Bacillati</taxon>
        <taxon>Bacillota</taxon>
        <taxon>Clostridia</taxon>
        <taxon>Lachnospirales</taxon>
        <taxon>Lachnospiraceae</taxon>
        <taxon>Parablautia</taxon>
    </lineage>
</organism>
<dbReference type="GO" id="GO:0055085">
    <property type="term" value="P:transmembrane transport"/>
    <property type="evidence" value="ECO:0007669"/>
    <property type="project" value="InterPro"/>
</dbReference>
<comment type="caution">
    <text evidence="9">The sequence shown here is derived from an EMBL/GenBank/DDBJ whole genome shotgun (WGS) entry which is preliminary data.</text>
</comment>
<evidence type="ECO:0000256" key="1">
    <source>
        <dbReference type="ARBA" id="ARBA00004651"/>
    </source>
</evidence>
<feature type="transmembrane region" description="Helical" evidence="7">
    <location>
        <begin position="287"/>
        <end position="312"/>
    </location>
</feature>
<dbReference type="PANTHER" id="PTHR30193">
    <property type="entry name" value="ABC TRANSPORTER PERMEASE PROTEIN"/>
    <property type="match status" value="1"/>
</dbReference>